<accession>A0A5B8CSU3</accession>
<feature type="transmembrane region" description="Helical" evidence="1">
    <location>
        <begin position="182"/>
        <end position="202"/>
    </location>
</feature>
<dbReference type="OrthoDB" id="6016419at2"/>
<sequence>MKHELKLLLKQRSMVLLVLLSLILTSLSLQNGWQNIAHIRTQILHAQQEESLRKQDYLQSHQHNSTLDAGELGYYLFHNVYHAPNDWSFIALGNRLVTPYVQRIRLLGLQGQLYDGESHHPEYVMLGSFDYAFWLVFFSPLLCIALLHDLKASEQQAHRLLFLNSLLVKPVQFWFKRVMARWLLIAIVFTLPLTAFAALHMLSPGPLLLVMAITLLYTLFWTILCTVVSLHARALNGSFNAMLLTGVWLLMCVLLPNLAQLWCHTHLPVEDGSQIALQHRQLVHGAWDLTKTEILIPFYDLYPQWRDTPPVTSRFHWKWYFAFQHMADVKLAPQVTAREQALTQRDQATQQLAYWLPGLWVQRRLEDVAQSNVTHLLAHRQQIEQFHTQLRHFVYPFLFEEKPFTKEDFQHLPIFASAKAD</sequence>
<keyword evidence="1" id="KW-1133">Transmembrane helix</keyword>
<dbReference type="PANTHER" id="PTHR43471">
    <property type="entry name" value="ABC TRANSPORTER PERMEASE"/>
    <property type="match status" value="1"/>
</dbReference>
<keyword evidence="3" id="KW-1185">Reference proteome</keyword>
<keyword evidence="1" id="KW-0812">Transmembrane</keyword>
<feature type="transmembrane region" description="Helical" evidence="1">
    <location>
        <begin position="208"/>
        <end position="230"/>
    </location>
</feature>
<dbReference type="Pfam" id="PF12040">
    <property type="entry name" value="DUF3526"/>
    <property type="match status" value="1"/>
</dbReference>
<proteinExistence type="predicted"/>
<dbReference type="Proteomes" id="UP000311008">
    <property type="component" value="Chromosome"/>
</dbReference>
<reference evidence="3" key="1">
    <citation type="journal article" date="2019" name="ISME J.">
        <title>Evolution in action: habitat transition from sediment to the pelagial leads to genome streamlining in Methylophilaceae.</title>
        <authorList>
            <person name="Salcher M."/>
            <person name="Schaefle D."/>
            <person name="Kaspar M."/>
            <person name="Neuenschwander S.M."/>
            <person name="Ghai R."/>
        </authorList>
    </citation>
    <scope>NUCLEOTIDE SEQUENCE [LARGE SCALE GENOMIC DNA]</scope>
    <source>
        <strain evidence="3">MMS-M-51</strain>
    </source>
</reference>
<evidence type="ECO:0000256" key="1">
    <source>
        <dbReference type="SAM" id="Phobius"/>
    </source>
</evidence>
<dbReference type="EMBL" id="CP040946">
    <property type="protein sequence ID" value="QDC44289.1"/>
    <property type="molecule type" value="Genomic_DNA"/>
</dbReference>
<organism evidence="2 3">
    <name type="scientific">Methylophilus medardicus</name>
    <dbReference type="NCBI Taxonomy" id="2588534"/>
    <lineage>
        <taxon>Bacteria</taxon>
        <taxon>Pseudomonadati</taxon>
        <taxon>Pseudomonadota</taxon>
        <taxon>Betaproteobacteria</taxon>
        <taxon>Nitrosomonadales</taxon>
        <taxon>Methylophilaceae</taxon>
        <taxon>Methylophilus</taxon>
    </lineage>
</organism>
<gene>
    <name evidence="2" type="ORF">FIU01_06970</name>
</gene>
<keyword evidence="1" id="KW-0472">Membrane</keyword>
<dbReference type="AlphaFoldDB" id="A0A5B8CSU3"/>
<evidence type="ECO:0000313" key="2">
    <source>
        <dbReference type="EMBL" id="QDC44289.1"/>
    </source>
</evidence>
<protein>
    <submittedName>
        <fullName evidence="2">DUF3526 domain-containing protein</fullName>
    </submittedName>
</protein>
<dbReference type="KEGG" id="mmec:FIU01_06970"/>
<dbReference type="RefSeq" id="WP_140003621.1">
    <property type="nucleotide sequence ID" value="NZ_CP040946.1"/>
</dbReference>
<evidence type="ECO:0000313" key="3">
    <source>
        <dbReference type="Proteomes" id="UP000311008"/>
    </source>
</evidence>
<feature type="transmembrane region" description="Helical" evidence="1">
    <location>
        <begin position="242"/>
        <end position="262"/>
    </location>
</feature>
<name>A0A5B8CSU3_9PROT</name>
<dbReference type="InterPro" id="IPR021913">
    <property type="entry name" value="DUF3526"/>
</dbReference>
<dbReference type="PANTHER" id="PTHR43471:SF1">
    <property type="entry name" value="ABC TRANSPORTER PERMEASE PROTEIN NOSY-RELATED"/>
    <property type="match status" value="1"/>
</dbReference>
<feature type="transmembrane region" description="Helical" evidence="1">
    <location>
        <begin position="131"/>
        <end position="150"/>
    </location>
</feature>